<dbReference type="Proteomes" id="UP000293925">
    <property type="component" value="Unassembled WGS sequence"/>
</dbReference>
<name>A0A4R0Q001_9SPHI</name>
<accession>A0A4R0Q001</accession>
<dbReference type="OrthoDB" id="764635at2"/>
<dbReference type="RefSeq" id="WP_131526832.1">
    <property type="nucleotide sequence ID" value="NZ_SJSO01000002.1"/>
</dbReference>
<protein>
    <recommendedName>
        <fullName evidence="3">Glycosyl transferase family 2</fullName>
    </recommendedName>
</protein>
<organism evidence="1 2">
    <name type="scientific">Pedobacter psychrodurus</name>
    <dbReference type="NCBI Taxonomy" id="2530456"/>
    <lineage>
        <taxon>Bacteria</taxon>
        <taxon>Pseudomonadati</taxon>
        <taxon>Bacteroidota</taxon>
        <taxon>Sphingobacteriia</taxon>
        <taxon>Sphingobacteriales</taxon>
        <taxon>Sphingobacteriaceae</taxon>
        <taxon>Pedobacter</taxon>
    </lineage>
</organism>
<dbReference type="EMBL" id="SJSO01000002">
    <property type="protein sequence ID" value="TCD28952.1"/>
    <property type="molecule type" value="Genomic_DNA"/>
</dbReference>
<evidence type="ECO:0000313" key="2">
    <source>
        <dbReference type="Proteomes" id="UP000293925"/>
    </source>
</evidence>
<reference evidence="1 2" key="1">
    <citation type="submission" date="2019-02" db="EMBL/GenBank/DDBJ databases">
        <title>Pedobacter sp. RP-3-21 sp. nov., isolated from Arctic soil.</title>
        <authorList>
            <person name="Dahal R.H."/>
        </authorList>
    </citation>
    <scope>NUCLEOTIDE SEQUENCE [LARGE SCALE GENOMIC DNA]</scope>
    <source>
        <strain evidence="1 2">RP-3-21</strain>
    </source>
</reference>
<proteinExistence type="predicted"/>
<evidence type="ECO:0008006" key="3">
    <source>
        <dbReference type="Google" id="ProtNLM"/>
    </source>
</evidence>
<evidence type="ECO:0000313" key="1">
    <source>
        <dbReference type="EMBL" id="TCD28952.1"/>
    </source>
</evidence>
<keyword evidence="2" id="KW-1185">Reference proteome</keyword>
<gene>
    <name evidence="1" type="ORF">EZ456_01980</name>
</gene>
<dbReference type="AlphaFoldDB" id="A0A4R0Q001"/>
<sequence length="234" mass="26955">MIAIVSSCLYPEEKKGESKRSHFTHEERERQTILTLKALENFNFSQIILVDNSVSANLDVIKSACKAVQVIHIKQYQFINKGINEFFMLLATLDILPENEPIFKISARYLPNENFNTNFDEAYDFKVRAYHLGTKRSSISTRGYFVRNKQIYEDFLLKTLNETFAYEQRVVGIRSLIHFVKQFINPVFNITRGAAVEFAGARILKYAGYHTEYVDKIGISGTIAGFENKSIIKE</sequence>
<comment type="caution">
    <text evidence="1">The sequence shown here is derived from an EMBL/GenBank/DDBJ whole genome shotgun (WGS) entry which is preliminary data.</text>
</comment>